<keyword evidence="1" id="KW-0175">Coiled coil</keyword>
<evidence type="ECO:0000256" key="1">
    <source>
        <dbReference type="SAM" id="Coils"/>
    </source>
</evidence>
<evidence type="ECO:0000313" key="3">
    <source>
        <dbReference type="EMBL" id="KAH3820959.1"/>
    </source>
</evidence>
<accession>A0A9D4GPI0</accession>
<comment type="caution">
    <text evidence="3">The sequence shown here is derived from an EMBL/GenBank/DDBJ whole genome shotgun (WGS) entry which is preliminary data.</text>
</comment>
<feature type="coiled-coil region" evidence="1">
    <location>
        <begin position="158"/>
        <end position="192"/>
    </location>
</feature>
<dbReference type="AlphaFoldDB" id="A0A9D4GPI0"/>
<reference evidence="3" key="1">
    <citation type="journal article" date="2019" name="bioRxiv">
        <title>The Genome of the Zebra Mussel, Dreissena polymorpha: A Resource for Invasive Species Research.</title>
        <authorList>
            <person name="McCartney M.A."/>
            <person name="Auch B."/>
            <person name="Kono T."/>
            <person name="Mallez S."/>
            <person name="Zhang Y."/>
            <person name="Obille A."/>
            <person name="Becker A."/>
            <person name="Abrahante J.E."/>
            <person name="Garbe J."/>
            <person name="Badalamenti J.P."/>
            <person name="Herman A."/>
            <person name="Mangelson H."/>
            <person name="Liachko I."/>
            <person name="Sullivan S."/>
            <person name="Sone E.D."/>
            <person name="Koren S."/>
            <person name="Silverstein K.A.T."/>
            <person name="Beckman K.B."/>
            <person name="Gohl D.M."/>
        </authorList>
    </citation>
    <scope>NUCLEOTIDE SEQUENCE</scope>
    <source>
        <strain evidence="3">Duluth1</strain>
        <tissue evidence="3">Whole animal</tissue>
    </source>
</reference>
<reference evidence="3" key="2">
    <citation type="submission" date="2020-11" db="EMBL/GenBank/DDBJ databases">
        <authorList>
            <person name="McCartney M.A."/>
            <person name="Auch B."/>
            <person name="Kono T."/>
            <person name="Mallez S."/>
            <person name="Becker A."/>
            <person name="Gohl D.M."/>
            <person name="Silverstein K.A.T."/>
            <person name="Koren S."/>
            <person name="Bechman K.B."/>
            <person name="Herman A."/>
            <person name="Abrahante J.E."/>
            <person name="Garbe J."/>
        </authorList>
    </citation>
    <scope>NUCLEOTIDE SEQUENCE</scope>
    <source>
        <strain evidence="3">Duluth1</strain>
        <tissue evidence="3">Whole animal</tissue>
    </source>
</reference>
<feature type="region of interest" description="Disordered" evidence="2">
    <location>
        <begin position="57"/>
        <end position="102"/>
    </location>
</feature>
<dbReference type="Gene3D" id="3.30.70.1820">
    <property type="entry name" value="L1 transposable element, RRM domain"/>
    <property type="match status" value="1"/>
</dbReference>
<gene>
    <name evidence="3" type="ORF">DPMN_122712</name>
</gene>
<keyword evidence="4" id="KW-1185">Reference proteome</keyword>
<proteinExistence type="predicted"/>
<protein>
    <submittedName>
        <fullName evidence="3">Uncharacterized protein</fullName>
    </submittedName>
</protein>
<evidence type="ECO:0000256" key="2">
    <source>
        <dbReference type="SAM" id="MobiDB-lite"/>
    </source>
</evidence>
<name>A0A9D4GPI0_DREPO</name>
<evidence type="ECO:0000313" key="4">
    <source>
        <dbReference type="Proteomes" id="UP000828390"/>
    </source>
</evidence>
<dbReference type="Proteomes" id="UP000828390">
    <property type="component" value="Unassembled WGS sequence"/>
</dbReference>
<dbReference type="EMBL" id="JAIWYP010000005">
    <property type="protein sequence ID" value="KAH3820959.1"/>
    <property type="molecule type" value="Genomic_DNA"/>
</dbReference>
<organism evidence="3 4">
    <name type="scientific">Dreissena polymorpha</name>
    <name type="common">Zebra mussel</name>
    <name type="synonym">Mytilus polymorpha</name>
    <dbReference type="NCBI Taxonomy" id="45954"/>
    <lineage>
        <taxon>Eukaryota</taxon>
        <taxon>Metazoa</taxon>
        <taxon>Spiralia</taxon>
        <taxon>Lophotrochozoa</taxon>
        <taxon>Mollusca</taxon>
        <taxon>Bivalvia</taxon>
        <taxon>Autobranchia</taxon>
        <taxon>Heteroconchia</taxon>
        <taxon>Euheterodonta</taxon>
        <taxon>Imparidentia</taxon>
        <taxon>Neoheterodontei</taxon>
        <taxon>Myida</taxon>
        <taxon>Dreissenoidea</taxon>
        <taxon>Dreissenidae</taxon>
        <taxon>Dreissena</taxon>
    </lineage>
</organism>
<sequence length="295" mass="33239">MGISVQQWHAKIGTFSQPVKCKQTFQTLKPMGLSLAIKAVLFYLLLALCVESNLGPPKTGSNSGTIHGRSDATASSTSRQEAEVPASLTRPPHACSSGRSPSQISITDMLHFRDPRVISERDTGDTDMDVDQLDCQNLDFGLILLEIRKDVKGIHTKFDIMEHTVNQLKVDNEELKKQNKNIMQTVNVLSERLKHVESVSEISQNKHEKIETQMKRNNLKFHNVPKQQNEIRSMLINTIKHLLTEKLSINCDSILIDIVFRLPSQAGNRLILVRFALLHDRDRILTAFRGNAINT</sequence>